<dbReference type="Gene3D" id="1.20.1050.10">
    <property type="match status" value="1"/>
</dbReference>
<dbReference type="AlphaFoldDB" id="A0A978VFE8"/>
<dbReference type="Proteomes" id="UP000813462">
    <property type="component" value="Unassembled WGS sequence"/>
</dbReference>
<dbReference type="GO" id="GO:0004364">
    <property type="term" value="F:glutathione transferase activity"/>
    <property type="evidence" value="ECO:0007669"/>
    <property type="project" value="InterPro"/>
</dbReference>
<protein>
    <recommendedName>
        <fullName evidence="3">Glutathione S-transferase U9-like</fullName>
    </recommendedName>
</protein>
<dbReference type="InterPro" id="IPR036282">
    <property type="entry name" value="Glutathione-S-Trfase_C_sf"/>
</dbReference>
<organism evidence="1 2">
    <name type="scientific">Ziziphus jujuba var. spinosa</name>
    <dbReference type="NCBI Taxonomy" id="714518"/>
    <lineage>
        <taxon>Eukaryota</taxon>
        <taxon>Viridiplantae</taxon>
        <taxon>Streptophyta</taxon>
        <taxon>Embryophyta</taxon>
        <taxon>Tracheophyta</taxon>
        <taxon>Spermatophyta</taxon>
        <taxon>Magnoliopsida</taxon>
        <taxon>eudicotyledons</taxon>
        <taxon>Gunneridae</taxon>
        <taxon>Pentapetalae</taxon>
        <taxon>rosids</taxon>
        <taxon>fabids</taxon>
        <taxon>Rosales</taxon>
        <taxon>Rhamnaceae</taxon>
        <taxon>Paliureae</taxon>
        <taxon>Ziziphus</taxon>
    </lineage>
</organism>
<sequence>MSSLNILMKPGRILPSSYLKMLIEEPKSDSGLVLFSNSEGEAQEKVFKELMEKLNVIEVGIKEFFPDGSSFTNGENLGLLDILMSATFSPHEAQEEVLGIKILNPEKNPLLFSWVTALKEHPLVKETNPPHDKLVGLLQFIRQNPTVSSD</sequence>
<evidence type="ECO:0000313" key="1">
    <source>
        <dbReference type="EMBL" id="KAH7529087.1"/>
    </source>
</evidence>
<evidence type="ECO:0008006" key="3">
    <source>
        <dbReference type="Google" id="ProtNLM"/>
    </source>
</evidence>
<accession>A0A978VFE8</accession>
<evidence type="ECO:0000313" key="2">
    <source>
        <dbReference type="Proteomes" id="UP000813462"/>
    </source>
</evidence>
<reference evidence="1" key="1">
    <citation type="journal article" date="2021" name="Front. Plant Sci.">
        <title>Chromosome-Scale Genome Assembly for Chinese Sour Jujube and Insights Into Its Genome Evolution and Domestication Signature.</title>
        <authorList>
            <person name="Shen L.-Y."/>
            <person name="Luo H."/>
            <person name="Wang X.-L."/>
            <person name="Wang X.-M."/>
            <person name="Qiu X.-J."/>
            <person name="Liu H."/>
            <person name="Zhou S.-S."/>
            <person name="Jia K.-H."/>
            <person name="Nie S."/>
            <person name="Bao Y.-T."/>
            <person name="Zhang R.-G."/>
            <person name="Yun Q.-Z."/>
            <person name="Chai Y.-H."/>
            <person name="Lu J.-Y."/>
            <person name="Li Y."/>
            <person name="Zhao S.-W."/>
            <person name="Mao J.-F."/>
            <person name="Jia S.-G."/>
            <person name="Mao Y.-M."/>
        </authorList>
    </citation>
    <scope>NUCLEOTIDE SEQUENCE</scope>
    <source>
        <strain evidence="1">AT0</strain>
        <tissue evidence="1">Leaf</tissue>
    </source>
</reference>
<dbReference type="CDD" id="cd03185">
    <property type="entry name" value="GST_C_Tau"/>
    <property type="match status" value="1"/>
</dbReference>
<dbReference type="SUPFAM" id="SSF47616">
    <property type="entry name" value="GST C-terminal domain-like"/>
    <property type="match status" value="1"/>
</dbReference>
<comment type="caution">
    <text evidence="1">The sequence shown here is derived from an EMBL/GenBank/DDBJ whole genome shotgun (WGS) entry which is preliminary data.</text>
</comment>
<proteinExistence type="predicted"/>
<name>A0A978VFE8_ZIZJJ</name>
<dbReference type="InterPro" id="IPR045074">
    <property type="entry name" value="GST_C_Tau"/>
</dbReference>
<dbReference type="EMBL" id="JAEACU010000005">
    <property type="protein sequence ID" value="KAH7529087.1"/>
    <property type="molecule type" value="Genomic_DNA"/>
</dbReference>
<dbReference type="GO" id="GO:0006749">
    <property type="term" value="P:glutathione metabolic process"/>
    <property type="evidence" value="ECO:0007669"/>
    <property type="project" value="InterPro"/>
</dbReference>
<gene>
    <name evidence="1" type="ORF">FEM48_Zijuj05G0146900</name>
</gene>